<dbReference type="Proteomes" id="UP001488838">
    <property type="component" value="Unassembled WGS sequence"/>
</dbReference>
<evidence type="ECO:0000256" key="1">
    <source>
        <dbReference type="SAM" id="MobiDB-lite"/>
    </source>
</evidence>
<protein>
    <submittedName>
        <fullName evidence="2">Uncharacterized protein</fullName>
    </submittedName>
</protein>
<reference evidence="2 3" key="1">
    <citation type="journal article" date="2023" name="bioRxiv">
        <title>Conserved and derived expression patterns and positive selection on dental genes reveal complex evolutionary context of ever-growing rodent molars.</title>
        <authorList>
            <person name="Calamari Z.T."/>
            <person name="Song A."/>
            <person name="Cohen E."/>
            <person name="Akter M."/>
            <person name="Roy R.D."/>
            <person name="Hallikas O."/>
            <person name="Christensen M.M."/>
            <person name="Li P."/>
            <person name="Marangoni P."/>
            <person name="Jernvall J."/>
            <person name="Klein O.D."/>
        </authorList>
    </citation>
    <scope>NUCLEOTIDE SEQUENCE [LARGE SCALE GENOMIC DNA]</scope>
    <source>
        <strain evidence="2">V071</strain>
    </source>
</reference>
<dbReference type="EMBL" id="JBBHLL010000054">
    <property type="protein sequence ID" value="KAK7823194.1"/>
    <property type="molecule type" value="Genomic_DNA"/>
</dbReference>
<sequence>MDLSTTLLEFQCCAAVPISRFRNIIIKTAVIHKVPRLMSQSDYEVLAAFTDKRIDKNIVIPPHLGKWHMKSDSCPHVGNEKCRRKSNLVIEHRNMSPMVLTPQAYQDPSEAVKDDLHIFQKTVFLKWLEITVVVHENIDDDANGGWLCQDEAEYLLPVTGCQKFIEVDEECKMSVFCERHVTTEIAAGALVKSEGITSTPPPQQPCRPTSQYKESSDSLDSVQESGEPSGVATLAFMPHP</sequence>
<evidence type="ECO:0000313" key="3">
    <source>
        <dbReference type="Proteomes" id="UP001488838"/>
    </source>
</evidence>
<accession>A0AAW0J8T1</accession>
<feature type="compositionally biased region" description="Polar residues" evidence="1">
    <location>
        <begin position="206"/>
        <end position="226"/>
    </location>
</feature>
<keyword evidence="3" id="KW-1185">Reference proteome</keyword>
<dbReference type="AlphaFoldDB" id="A0AAW0J8T1"/>
<organism evidence="2 3">
    <name type="scientific">Myodes glareolus</name>
    <name type="common">Bank vole</name>
    <name type="synonym">Clethrionomys glareolus</name>
    <dbReference type="NCBI Taxonomy" id="447135"/>
    <lineage>
        <taxon>Eukaryota</taxon>
        <taxon>Metazoa</taxon>
        <taxon>Chordata</taxon>
        <taxon>Craniata</taxon>
        <taxon>Vertebrata</taxon>
        <taxon>Euteleostomi</taxon>
        <taxon>Mammalia</taxon>
        <taxon>Eutheria</taxon>
        <taxon>Euarchontoglires</taxon>
        <taxon>Glires</taxon>
        <taxon>Rodentia</taxon>
        <taxon>Myomorpha</taxon>
        <taxon>Muroidea</taxon>
        <taxon>Cricetidae</taxon>
        <taxon>Arvicolinae</taxon>
        <taxon>Myodes</taxon>
    </lineage>
</organism>
<name>A0AAW0J8T1_MYOGA</name>
<evidence type="ECO:0000313" key="2">
    <source>
        <dbReference type="EMBL" id="KAK7823194.1"/>
    </source>
</evidence>
<comment type="caution">
    <text evidence="2">The sequence shown here is derived from an EMBL/GenBank/DDBJ whole genome shotgun (WGS) entry which is preliminary data.</text>
</comment>
<feature type="region of interest" description="Disordered" evidence="1">
    <location>
        <begin position="192"/>
        <end position="240"/>
    </location>
</feature>
<proteinExistence type="predicted"/>
<gene>
    <name evidence="2" type="ORF">U0070_027401</name>
</gene>